<organism evidence="2 3">
    <name type="scientific">Mucilaginibacter aquatilis</name>
    <dbReference type="NCBI Taxonomy" id="1517760"/>
    <lineage>
        <taxon>Bacteria</taxon>
        <taxon>Pseudomonadati</taxon>
        <taxon>Bacteroidota</taxon>
        <taxon>Sphingobacteriia</taxon>
        <taxon>Sphingobacteriales</taxon>
        <taxon>Sphingobacteriaceae</taxon>
        <taxon>Mucilaginibacter</taxon>
    </lineage>
</organism>
<dbReference type="Proteomes" id="UP000434850">
    <property type="component" value="Unassembled WGS sequence"/>
</dbReference>
<feature type="transmembrane region" description="Helical" evidence="1">
    <location>
        <begin position="14"/>
        <end position="32"/>
    </location>
</feature>
<keyword evidence="3" id="KW-1185">Reference proteome</keyword>
<reference evidence="2 3" key="1">
    <citation type="submission" date="2019-12" db="EMBL/GenBank/DDBJ databases">
        <title>Mucilaginibacter sp. HME9299 genome sequencing and assembly.</title>
        <authorList>
            <person name="Kang H."/>
            <person name="Kim H."/>
            <person name="Joh K."/>
        </authorList>
    </citation>
    <scope>NUCLEOTIDE SEQUENCE [LARGE SCALE GENOMIC DNA]</scope>
    <source>
        <strain evidence="2 3">HME9299</strain>
    </source>
</reference>
<dbReference type="RefSeq" id="WP_157539445.1">
    <property type="nucleotide sequence ID" value="NZ_WQLA01000001.1"/>
</dbReference>
<accession>A0A6I4I3D8</accession>
<dbReference type="AlphaFoldDB" id="A0A6I4I3D8"/>
<keyword evidence="1" id="KW-0472">Membrane</keyword>
<comment type="caution">
    <text evidence="2">The sequence shown here is derived from an EMBL/GenBank/DDBJ whole genome shotgun (WGS) entry which is preliminary data.</text>
</comment>
<keyword evidence="1" id="KW-0812">Transmembrane</keyword>
<dbReference type="EMBL" id="WQLA01000001">
    <property type="protein sequence ID" value="MVN89645.1"/>
    <property type="molecule type" value="Genomic_DNA"/>
</dbReference>
<keyword evidence="1" id="KW-1133">Transmembrane helix</keyword>
<protein>
    <submittedName>
        <fullName evidence="2">Uncharacterized protein</fullName>
    </submittedName>
</protein>
<evidence type="ECO:0000256" key="1">
    <source>
        <dbReference type="SAM" id="Phobius"/>
    </source>
</evidence>
<sequence length="55" mass="6427">MAELKVQPKRRTPWWLWLILLIITLCFLFFFMRGCGNQAGLREPAVTDTTTNTLN</sequence>
<evidence type="ECO:0000313" key="2">
    <source>
        <dbReference type="EMBL" id="MVN89645.1"/>
    </source>
</evidence>
<evidence type="ECO:0000313" key="3">
    <source>
        <dbReference type="Proteomes" id="UP000434850"/>
    </source>
</evidence>
<proteinExistence type="predicted"/>
<gene>
    <name evidence="2" type="ORF">GO816_00755</name>
</gene>
<name>A0A6I4I3D8_9SPHI</name>